<dbReference type="EMBL" id="NPDN01000005">
    <property type="protein sequence ID" value="PJZ25414.1"/>
    <property type="molecule type" value="Genomic_DNA"/>
</dbReference>
<evidence type="ECO:0000313" key="2">
    <source>
        <dbReference type="Proteomes" id="UP000232196"/>
    </source>
</evidence>
<proteinExistence type="predicted"/>
<organism evidence="1 2">
    <name type="scientific">Leptospira hartskeerlii</name>
    <dbReference type="NCBI Taxonomy" id="2023177"/>
    <lineage>
        <taxon>Bacteria</taxon>
        <taxon>Pseudomonadati</taxon>
        <taxon>Spirochaetota</taxon>
        <taxon>Spirochaetia</taxon>
        <taxon>Leptospirales</taxon>
        <taxon>Leptospiraceae</taxon>
        <taxon>Leptospira</taxon>
    </lineage>
</organism>
<name>A0A2M9XCQ1_9LEPT</name>
<accession>A0A2M9XCQ1</accession>
<dbReference type="RefSeq" id="WP_100706760.1">
    <property type="nucleotide sequence ID" value="NZ_NPDL01000008.1"/>
</dbReference>
<protein>
    <submittedName>
        <fullName evidence="1">Uncharacterized protein</fullName>
    </submittedName>
</protein>
<reference evidence="1 2" key="1">
    <citation type="submission" date="2017-07" db="EMBL/GenBank/DDBJ databases">
        <title>Leptospira spp. isolated from tropical soils.</title>
        <authorList>
            <person name="Thibeaux R."/>
            <person name="Iraola G."/>
            <person name="Ferres I."/>
            <person name="Bierque E."/>
            <person name="Girault D."/>
            <person name="Soupe-Gilbert M.-E."/>
            <person name="Picardeau M."/>
            <person name="Goarant C."/>
        </authorList>
    </citation>
    <scope>NUCLEOTIDE SEQUENCE [LARGE SCALE GENOMIC DNA]</scope>
    <source>
        <strain evidence="1 2">MCA1-C-A1</strain>
    </source>
</reference>
<dbReference type="Proteomes" id="UP000232196">
    <property type="component" value="Unassembled WGS sequence"/>
</dbReference>
<dbReference type="AlphaFoldDB" id="A0A2M9XCQ1"/>
<keyword evidence="2" id="KW-1185">Reference proteome</keyword>
<gene>
    <name evidence="1" type="ORF">CH357_10860</name>
</gene>
<evidence type="ECO:0000313" key="1">
    <source>
        <dbReference type="EMBL" id="PJZ25414.1"/>
    </source>
</evidence>
<dbReference type="OrthoDB" id="342624at2"/>
<dbReference type="InterPro" id="IPR011047">
    <property type="entry name" value="Quinoprotein_ADH-like_sf"/>
</dbReference>
<comment type="caution">
    <text evidence="1">The sequence shown here is derived from an EMBL/GenBank/DDBJ whole genome shotgun (WGS) entry which is preliminary data.</text>
</comment>
<sequence>MRFETRIILPFFIIFFSFCGDIERPPLYTLFLTPNLPNNIGVVTTDFASGGRFKVLNPELLLSYPGLTPIHSDAVARFGNDRVYILNRLNRDSIQVLDPDFGFQTVAEWSMGAGTNPTDIAIVGQNKAYVSLYGSRILRIIHPLTGANLGQIDLGGYSEPSAIPDNLPEMSGMQIVGTSLFVVLQRLDRNDPSGYFPPGAWGSLLLEIDTVTDSIISTYTFPVPNPVGKPQMLELFGETHLVFAAANRMGFLSQIDGGVVAFRLSTRTFRSGFLFPETAAGGDILGVQIKDEQLGYASVLDASFNKTLQVFNPSTGQKLASLLFIPSSYDASLTTILLADDEILYVSNTQFTQPGVTMFDTRDNRLLTPAPISVDLQPFDLIQLKE</sequence>
<dbReference type="SUPFAM" id="SSF50998">
    <property type="entry name" value="Quinoprotein alcohol dehydrogenase-like"/>
    <property type="match status" value="1"/>
</dbReference>